<evidence type="ECO:0000256" key="1">
    <source>
        <dbReference type="SAM" id="MobiDB-lite"/>
    </source>
</evidence>
<keyword evidence="3" id="KW-1185">Reference proteome</keyword>
<evidence type="ECO:0000313" key="2">
    <source>
        <dbReference type="EMBL" id="AEO57773.1"/>
    </source>
</evidence>
<reference evidence="2 3" key="1">
    <citation type="journal article" date="2011" name="Nat. Biotechnol.">
        <title>Comparative genomic analysis of the thermophilic biomass-degrading fungi Myceliophthora thermophila and Thielavia terrestris.</title>
        <authorList>
            <person name="Berka R.M."/>
            <person name="Grigoriev I.V."/>
            <person name="Otillar R."/>
            <person name="Salamov A."/>
            <person name="Grimwood J."/>
            <person name="Reid I."/>
            <person name="Ishmael N."/>
            <person name="John T."/>
            <person name="Darmond C."/>
            <person name="Moisan M.-C."/>
            <person name="Henrissat B."/>
            <person name="Coutinho P.M."/>
            <person name="Lombard V."/>
            <person name="Natvig D.O."/>
            <person name="Lindquist E."/>
            <person name="Schmutz J."/>
            <person name="Lucas S."/>
            <person name="Harris P."/>
            <person name="Powlowski J."/>
            <person name="Bellemare A."/>
            <person name="Taylor D."/>
            <person name="Butler G."/>
            <person name="de Vries R.P."/>
            <person name="Allijn I.E."/>
            <person name="van den Brink J."/>
            <person name="Ushinsky S."/>
            <person name="Storms R."/>
            <person name="Powell A.J."/>
            <person name="Paulsen I.T."/>
            <person name="Elbourne L.D.H."/>
            <person name="Baker S.E."/>
            <person name="Magnuson J."/>
            <person name="LaBoissiere S."/>
            <person name="Clutterbuck A.J."/>
            <person name="Martinez D."/>
            <person name="Wogulis M."/>
            <person name="de Leon A.L."/>
            <person name="Rey M.W."/>
            <person name="Tsang A."/>
        </authorList>
    </citation>
    <scope>NUCLEOTIDE SEQUENCE [LARGE SCALE GENOMIC DNA]</scope>
    <source>
        <strain evidence="3">ATCC 42464 / BCRC 31852 / DSM 1799</strain>
    </source>
</reference>
<dbReference type="VEuPathDB" id="FungiDB:MYCTH_2118259"/>
<dbReference type="Proteomes" id="UP000007322">
    <property type="component" value="Chromosome 3"/>
</dbReference>
<gene>
    <name evidence="2" type="ORF">MYCTH_2118259</name>
</gene>
<dbReference type="eggNOG" id="ENOG502RJSH">
    <property type="taxonomic scope" value="Eukaryota"/>
</dbReference>
<feature type="compositionally biased region" description="Basic and acidic residues" evidence="1">
    <location>
        <begin position="1"/>
        <end position="10"/>
    </location>
</feature>
<accession>G2QEJ0</accession>
<feature type="region of interest" description="Disordered" evidence="1">
    <location>
        <begin position="1"/>
        <end position="84"/>
    </location>
</feature>
<dbReference type="KEGG" id="mtm:MYCTH_2118259"/>
<dbReference type="STRING" id="573729.G2QEJ0"/>
<feature type="region of interest" description="Disordered" evidence="1">
    <location>
        <begin position="136"/>
        <end position="167"/>
    </location>
</feature>
<evidence type="ECO:0000313" key="3">
    <source>
        <dbReference type="Proteomes" id="UP000007322"/>
    </source>
</evidence>
<sequence length="378" mass="40104">MVSGKRDLKGKAPTRRVSIAPEEDDSSPPSPSPGPSTFSRKSAQGSSATSHVSFASQSRSHPECNCNHTATSSSSTSAPASVPASAPATTTAAQIPASCFSVLPNPVSQPYASYWGLAGHTQATYGVPFAATVNPFGTGLQQPPSAPARVNPPDELGPPPRPPPPPAIPPVINPLGVHFQPQVPSTEMGPMIHRYVPRQDPVGAAPGMLYTGQQMAGSMVNGVVTPMQGLPPGVVQTTAPINPVIVQQPGVAQVMIQNHAMRGGPKLILPGPIQAVQVNGNPPQIAGLQAHPPVHVEPALGVGLTPTETMAQNIRIAQNNKGYEPQDFKPADPDPYRMYWFRELNGHWAVFPRRQIDRLDARWYRTDDGVFYAVRLSE</sequence>
<feature type="compositionally biased region" description="Polar residues" evidence="1">
    <location>
        <begin position="37"/>
        <end position="59"/>
    </location>
</feature>
<dbReference type="OMA" id="YMANGAT"/>
<feature type="compositionally biased region" description="Pro residues" evidence="1">
    <location>
        <begin position="155"/>
        <end position="167"/>
    </location>
</feature>
<dbReference type="EMBL" id="CP003004">
    <property type="protein sequence ID" value="AEO57773.1"/>
    <property type="molecule type" value="Genomic_DNA"/>
</dbReference>
<dbReference type="InParanoid" id="G2QEJ0"/>
<organism evidence="2 3">
    <name type="scientific">Thermothelomyces thermophilus (strain ATCC 42464 / BCRC 31852 / DSM 1799)</name>
    <name type="common">Sporotrichum thermophile</name>
    <dbReference type="NCBI Taxonomy" id="573729"/>
    <lineage>
        <taxon>Eukaryota</taxon>
        <taxon>Fungi</taxon>
        <taxon>Dikarya</taxon>
        <taxon>Ascomycota</taxon>
        <taxon>Pezizomycotina</taxon>
        <taxon>Sordariomycetes</taxon>
        <taxon>Sordariomycetidae</taxon>
        <taxon>Sordariales</taxon>
        <taxon>Chaetomiaceae</taxon>
        <taxon>Thermothelomyces</taxon>
    </lineage>
</organism>
<dbReference type="RefSeq" id="XP_003663018.1">
    <property type="nucleotide sequence ID" value="XM_003662970.1"/>
</dbReference>
<feature type="compositionally biased region" description="Low complexity" evidence="1">
    <location>
        <begin position="69"/>
        <end position="84"/>
    </location>
</feature>
<dbReference type="GeneID" id="11507644"/>
<name>G2QEJ0_THET4</name>
<dbReference type="AlphaFoldDB" id="G2QEJ0"/>
<protein>
    <submittedName>
        <fullName evidence="2">Uncharacterized protein</fullName>
    </submittedName>
</protein>
<proteinExistence type="predicted"/>
<dbReference type="OrthoDB" id="5194044at2759"/>
<dbReference type="HOGENOM" id="CLU_731939_0_0_1"/>